<comment type="caution">
    <text evidence="3">The sequence shown here is derived from an EMBL/GenBank/DDBJ whole genome shotgun (WGS) entry which is preliminary data.</text>
</comment>
<evidence type="ECO:0000259" key="2">
    <source>
        <dbReference type="Pfam" id="PF13843"/>
    </source>
</evidence>
<dbReference type="EMBL" id="JAJSOF020000031">
    <property type="protein sequence ID" value="KAJ4430670.1"/>
    <property type="molecule type" value="Genomic_DNA"/>
</dbReference>
<dbReference type="InterPro" id="IPR029526">
    <property type="entry name" value="PGBD"/>
</dbReference>
<dbReference type="PANTHER" id="PTHR46599">
    <property type="entry name" value="PIGGYBAC TRANSPOSABLE ELEMENT-DERIVED PROTEIN 4"/>
    <property type="match status" value="1"/>
</dbReference>
<name>A0ABQ8SA11_PERAM</name>
<dbReference type="Proteomes" id="UP001148838">
    <property type="component" value="Unassembled WGS sequence"/>
</dbReference>
<dbReference type="Pfam" id="PF13843">
    <property type="entry name" value="DDE_Tnp_1_7"/>
    <property type="match status" value="2"/>
</dbReference>
<proteinExistence type="predicted"/>
<accession>A0ABQ8SA11</accession>
<organism evidence="3 4">
    <name type="scientific">Periplaneta americana</name>
    <name type="common">American cockroach</name>
    <name type="synonym">Blatta americana</name>
    <dbReference type="NCBI Taxonomy" id="6978"/>
    <lineage>
        <taxon>Eukaryota</taxon>
        <taxon>Metazoa</taxon>
        <taxon>Ecdysozoa</taxon>
        <taxon>Arthropoda</taxon>
        <taxon>Hexapoda</taxon>
        <taxon>Insecta</taxon>
        <taxon>Pterygota</taxon>
        <taxon>Neoptera</taxon>
        <taxon>Polyneoptera</taxon>
        <taxon>Dictyoptera</taxon>
        <taxon>Blattodea</taxon>
        <taxon>Blattoidea</taxon>
        <taxon>Blattidae</taxon>
        <taxon>Blattinae</taxon>
        <taxon>Periplaneta</taxon>
    </lineage>
</organism>
<sequence>MSRSFLTEKEVTAMVNEDNIDDASDPEEDDNVVTYDSDTEYHREIESDSSSRSSSPDQQHASTSNIAVIARSGREYTTAPPRQVRRSVQNIVSFHEGLTNEGLTSNASESFKKFITPEIVNIIVHHTNEEASIRNLKLTNTEELYAFIGILILMGANNDSELPIDDLWGKVLGKNIYTATMSRIRFGELLSLIRFDDKQTRTERRKQDKFCPIREVFYKIDELFVKYYIPRCYRMYTRYILKMEVYAGKDERPAEERTAKAVVRRLVKPLEGTGRNVTTDRYYTSIELAEELYNDDKLTLVGTLKSNRKHIPEELKKTQGRELYSSRFLFTDPKTGKAPVTLVSYITRLKPTKNLLLLSTQHNDRKVDESTEKKKTDVNLYYNETKGGIDSIDQMTRHHSVKRGTRRWPLSIFFTLIDIACLNGGTIFMKNNPDWNKKKHNVRRLCMLELGQQLVRPVVEERAKNTIGLQKPIISAIESVLGKTLPSTSVVVPSGSVQVYLNMIRCVQMCIDAEGEPLSISPMKNDVLNLLNQIGTMAAYRSVDQPSTSTAELEANDVDELLL</sequence>
<protein>
    <recommendedName>
        <fullName evidence="2">PiggyBac transposable element-derived protein domain-containing protein</fullName>
    </recommendedName>
</protein>
<feature type="domain" description="PiggyBac transposable element-derived protein" evidence="2">
    <location>
        <begin position="107"/>
        <end position="233"/>
    </location>
</feature>
<evidence type="ECO:0000313" key="4">
    <source>
        <dbReference type="Proteomes" id="UP001148838"/>
    </source>
</evidence>
<dbReference type="PANTHER" id="PTHR46599:SF6">
    <property type="entry name" value="DUAL SPECIFICITY PHOSPHATASE 26"/>
    <property type="match status" value="1"/>
</dbReference>
<evidence type="ECO:0000256" key="1">
    <source>
        <dbReference type="SAM" id="MobiDB-lite"/>
    </source>
</evidence>
<feature type="compositionally biased region" description="Polar residues" evidence="1">
    <location>
        <begin position="56"/>
        <end position="66"/>
    </location>
</feature>
<feature type="domain" description="PiggyBac transposable element-derived protein" evidence="2">
    <location>
        <begin position="235"/>
        <end position="423"/>
    </location>
</feature>
<feature type="region of interest" description="Disordered" evidence="1">
    <location>
        <begin position="1"/>
        <end position="67"/>
    </location>
</feature>
<feature type="compositionally biased region" description="Acidic residues" evidence="1">
    <location>
        <begin position="18"/>
        <end position="31"/>
    </location>
</feature>
<evidence type="ECO:0000313" key="3">
    <source>
        <dbReference type="EMBL" id="KAJ4430670.1"/>
    </source>
</evidence>
<gene>
    <name evidence="3" type="ORF">ANN_19261</name>
</gene>
<reference evidence="3 4" key="1">
    <citation type="journal article" date="2022" name="Allergy">
        <title>Genome assembly and annotation of Periplaneta americana reveal a comprehensive cockroach allergen profile.</title>
        <authorList>
            <person name="Wang L."/>
            <person name="Xiong Q."/>
            <person name="Saelim N."/>
            <person name="Wang L."/>
            <person name="Nong W."/>
            <person name="Wan A.T."/>
            <person name="Shi M."/>
            <person name="Liu X."/>
            <person name="Cao Q."/>
            <person name="Hui J.H.L."/>
            <person name="Sookrung N."/>
            <person name="Leung T.F."/>
            <person name="Tungtrongchitr A."/>
            <person name="Tsui S.K.W."/>
        </authorList>
    </citation>
    <scope>NUCLEOTIDE SEQUENCE [LARGE SCALE GENOMIC DNA]</scope>
    <source>
        <strain evidence="3">PWHHKU_190912</strain>
    </source>
</reference>
<keyword evidence="4" id="KW-1185">Reference proteome</keyword>
<feature type="compositionally biased region" description="Basic and acidic residues" evidence="1">
    <location>
        <begin position="1"/>
        <end position="11"/>
    </location>
</feature>